<dbReference type="EMBL" id="JAWDGP010005499">
    <property type="protein sequence ID" value="KAK3756518.1"/>
    <property type="molecule type" value="Genomic_DNA"/>
</dbReference>
<dbReference type="AlphaFoldDB" id="A0AAE0YSQ7"/>
<feature type="compositionally biased region" description="Basic and acidic residues" evidence="1">
    <location>
        <begin position="1"/>
        <end position="16"/>
    </location>
</feature>
<evidence type="ECO:0000313" key="3">
    <source>
        <dbReference type="Proteomes" id="UP001283361"/>
    </source>
</evidence>
<sequence length="82" mass="9568">MDFRNKEDMRYSRNQDKTMATQRRNIDQWSVMNNDGQVSFLRPRGGNKGLGFTGAMVMWSDNVRRGSEGSEMDPFEKDEIRS</sequence>
<feature type="region of interest" description="Disordered" evidence="1">
    <location>
        <begin position="63"/>
        <end position="82"/>
    </location>
</feature>
<keyword evidence="3" id="KW-1185">Reference proteome</keyword>
<accession>A0AAE0YSQ7</accession>
<feature type="region of interest" description="Disordered" evidence="1">
    <location>
        <begin position="1"/>
        <end position="24"/>
    </location>
</feature>
<reference evidence="2" key="1">
    <citation type="journal article" date="2023" name="G3 (Bethesda)">
        <title>A reference genome for the long-term kleptoplast-retaining sea slug Elysia crispata morphotype clarki.</title>
        <authorList>
            <person name="Eastman K.E."/>
            <person name="Pendleton A.L."/>
            <person name="Shaikh M.A."/>
            <person name="Suttiyut T."/>
            <person name="Ogas R."/>
            <person name="Tomko P."/>
            <person name="Gavelis G."/>
            <person name="Widhalm J.R."/>
            <person name="Wisecaver J.H."/>
        </authorList>
    </citation>
    <scope>NUCLEOTIDE SEQUENCE</scope>
    <source>
        <strain evidence="2">ECLA1</strain>
    </source>
</reference>
<proteinExistence type="predicted"/>
<comment type="caution">
    <text evidence="2">The sequence shown here is derived from an EMBL/GenBank/DDBJ whole genome shotgun (WGS) entry which is preliminary data.</text>
</comment>
<gene>
    <name evidence="2" type="ORF">RRG08_061578</name>
</gene>
<organism evidence="2 3">
    <name type="scientific">Elysia crispata</name>
    <name type="common">lettuce slug</name>
    <dbReference type="NCBI Taxonomy" id="231223"/>
    <lineage>
        <taxon>Eukaryota</taxon>
        <taxon>Metazoa</taxon>
        <taxon>Spiralia</taxon>
        <taxon>Lophotrochozoa</taxon>
        <taxon>Mollusca</taxon>
        <taxon>Gastropoda</taxon>
        <taxon>Heterobranchia</taxon>
        <taxon>Euthyneura</taxon>
        <taxon>Panpulmonata</taxon>
        <taxon>Sacoglossa</taxon>
        <taxon>Placobranchoidea</taxon>
        <taxon>Plakobranchidae</taxon>
        <taxon>Elysia</taxon>
    </lineage>
</organism>
<name>A0AAE0YSQ7_9GAST</name>
<protein>
    <submittedName>
        <fullName evidence="2">Uncharacterized protein</fullName>
    </submittedName>
</protein>
<evidence type="ECO:0000313" key="2">
    <source>
        <dbReference type="EMBL" id="KAK3756518.1"/>
    </source>
</evidence>
<evidence type="ECO:0000256" key="1">
    <source>
        <dbReference type="SAM" id="MobiDB-lite"/>
    </source>
</evidence>
<dbReference type="Proteomes" id="UP001283361">
    <property type="component" value="Unassembled WGS sequence"/>
</dbReference>